<organism evidence="5 6">
    <name type="scientific">Candida boidinii</name>
    <name type="common">Yeast</name>
    <dbReference type="NCBI Taxonomy" id="5477"/>
    <lineage>
        <taxon>Eukaryota</taxon>
        <taxon>Fungi</taxon>
        <taxon>Dikarya</taxon>
        <taxon>Ascomycota</taxon>
        <taxon>Saccharomycotina</taxon>
        <taxon>Pichiomycetes</taxon>
        <taxon>Pichiales</taxon>
        <taxon>Pichiaceae</taxon>
        <taxon>Ogataea</taxon>
        <taxon>Ogataea/Candida clade</taxon>
    </lineage>
</organism>
<dbReference type="GO" id="GO:0005811">
    <property type="term" value="C:lipid droplet"/>
    <property type="evidence" value="ECO:0007669"/>
    <property type="project" value="TreeGrafter"/>
</dbReference>
<dbReference type="GO" id="GO:0000140">
    <property type="term" value="F:acylglycerone-phosphate reductase (NADP+) activity"/>
    <property type="evidence" value="ECO:0007669"/>
    <property type="project" value="TreeGrafter"/>
</dbReference>
<dbReference type="PRINTS" id="PR00081">
    <property type="entry name" value="GDHRDH"/>
</dbReference>
<dbReference type="EMBL" id="BSXN01001505">
    <property type="protein sequence ID" value="GME73345.1"/>
    <property type="molecule type" value="Genomic_DNA"/>
</dbReference>
<dbReference type="Gene3D" id="3.40.50.720">
    <property type="entry name" value="NAD(P)-binding Rossmann-like Domain"/>
    <property type="match status" value="1"/>
</dbReference>
<dbReference type="AlphaFoldDB" id="A0A9W6T3I9"/>
<dbReference type="PRINTS" id="PR00080">
    <property type="entry name" value="SDRFAMILY"/>
</dbReference>
<proteinExistence type="inferred from homology"/>
<dbReference type="GO" id="GO:0019433">
    <property type="term" value="P:triglyceride catabolic process"/>
    <property type="evidence" value="ECO:0007669"/>
    <property type="project" value="TreeGrafter"/>
</dbReference>
<dbReference type="Proteomes" id="UP001165120">
    <property type="component" value="Unassembled WGS sequence"/>
</dbReference>
<dbReference type="Pfam" id="PF00106">
    <property type="entry name" value="adh_short"/>
    <property type="match status" value="1"/>
</dbReference>
<dbReference type="PANTHER" id="PTHR44169">
    <property type="entry name" value="NADPH-DEPENDENT 1-ACYLDIHYDROXYACETONE PHOSPHATE REDUCTASE"/>
    <property type="match status" value="1"/>
</dbReference>
<dbReference type="InterPro" id="IPR020904">
    <property type="entry name" value="Sc_DH/Rdtase_CS"/>
</dbReference>
<gene>
    <name evidence="5" type="ORF">Cboi02_000400500</name>
</gene>
<dbReference type="GO" id="GO:0006654">
    <property type="term" value="P:phosphatidic acid biosynthetic process"/>
    <property type="evidence" value="ECO:0007669"/>
    <property type="project" value="TreeGrafter"/>
</dbReference>
<dbReference type="InterPro" id="IPR002347">
    <property type="entry name" value="SDR_fam"/>
</dbReference>
<comment type="caution">
    <text evidence="5">The sequence shown here is derived from an EMBL/GenBank/DDBJ whole genome shotgun (WGS) entry which is preliminary data.</text>
</comment>
<keyword evidence="6" id="KW-1185">Reference proteome</keyword>
<protein>
    <submittedName>
        <fullName evidence="5">Unnamed protein product</fullName>
    </submittedName>
</protein>
<evidence type="ECO:0000256" key="4">
    <source>
        <dbReference type="RuleBase" id="RU000363"/>
    </source>
</evidence>
<dbReference type="GO" id="GO:0005783">
    <property type="term" value="C:endoplasmic reticulum"/>
    <property type="evidence" value="ECO:0007669"/>
    <property type="project" value="TreeGrafter"/>
</dbReference>
<dbReference type="InterPro" id="IPR036291">
    <property type="entry name" value="NAD(P)-bd_dom_sf"/>
</dbReference>
<dbReference type="SUPFAM" id="SSF51735">
    <property type="entry name" value="NAD(P)-binding Rossmann-fold domains"/>
    <property type="match status" value="1"/>
</dbReference>
<dbReference type="PANTHER" id="PTHR44169:SF6">
    <property type="entry name" value="NADPH-DEPENDENT 1-ACYLDIHYDROXYACETONE PHOSPHATE REDUCTASE"/>
    <property type="match status" value="1"/>
</dbReference>
<evidence type="ECO:0000256" key="2">
    <source>
        <dbReference type="ARBA" id="ARBA00022857"/>
    </source>
</evidence>
<evidence type="ECO:0000256" key="3">
    <source>
        <dbReference type="ARBA" id="ARBA00023002"/>
    </source>
</evidence>
<dbReference type="PROSITE" id="PS00061">
    <property type="entry name" value="ADH_SHORT"/>
    <property type="match status" value="1"/>
</dbReference>
<comment type="similarity">
    <text evidence="1 4">Belongs to the short-chain dehydrogenases/reductases (SDR) family.</text>
</comment>
<sequence>MVKTNNKLDLLYHNAGVSFTKSVIDLTTDELLKSYNVNLFAPMKLTKIFSKSLIKNKGTICFTSSVASFVPLPFTGAYCSSKAALNQYANNVSLELGGFGVKVLNFITGLIDTKFVDIKEDDLKFPANSVFATVPESSYVLRNKAKAQTGKKGQSPSDYAKSCVASIVKLNRDCSKNDKKQTGSVHFYKPFQTIIIYIAYWLLPTSLFRAVVYKTYGLDDFFQTFDEERNSIKL</sequence>
<name>A0A9W6T3I9_CANBO</name>
<evidence type="ECO:0000313" key="5">
    <source>
        <dbReference type="EMBL" id="GME73345.1"/>
    </source>
</evidence>
<dbReference type="GO" id="GO:0004806">
    <property type="term" value="F:triacylglycerol lipase activity"/>
    <property type="evidence" value="ECO:0007669"/>
    <property type="project" value="TreeGrafter"/>
</dbReference>
<evidence type="ECO:0000256" key="1">
    <source>
        <dbReference type="ARBA" id="ARBA00006484"/>
    </source>
</evidence>
<keyword evidence="3" id="KW-0560">Oxidoreductase</keyword>
<keyword evidence="2" id="KW-0521">NADP</keyword>
<reference evidence="5" key="1">
    <citation type="submission" date="2023-04" db="EMBL/GenBank/DDBJ databases">
        <title>Candida boidinii NBRC 10035.</title>
        <authorList>
            <person name="Ichikawa N."/>
            <person name="Sato H."/>
            <person name="Tonouchi N."/>
        </authorList>
    </citation>
    <scope>NUCLEOTIDE SEQUENCE</scope>
    <source>
        <strain evidence="5">NBRC 10035</strain>
    </source>
</reference>
<accession>A0A9W6T3I9</accession>
<evidence type="ECO:0000313" key="6">
    <source>
        <dbReference type="Proteomes" id="UP001165120"/>
    </source>
</evidence>